<protein>
    <submittedName>
        <fullName evidence="1">Uncharacterized protein</fullName>
    </submittedName>
</protein>
<comment type="caution">
    <text evidence="1">The sequence shown here is derived from an EMBL/GenBank/DDBJ whole genome shotgun (WGS) entry which is preliminary data.</text>
</comment>
<reference evidence="1 2" key="1">
    <citation type="submission" date="2012-04" db="EMBL/GenBank/DDBJ databases">
        <authorList>
            <person name="Harkins D.M."/>
            <person name="Madupu R."/>
            <person name="Durkin A.S."/>
            <person name="Torralba M."/>
            <person name="Methe B."/>
            <person name="Sutton G.G."/>
            <person name="Nelson K.E."/>
        </authorList>
    </citation>
    <scope>NUCLEOTIDE SEQUENCE [LARGE SCALE GENOMIC DNA]</scope>
    <source>
        <strain evidence="1 2">VK64</strain>
    </source>
</reference>
<evidence type="ECO:0000313" key="2">
    <source>
        <dbReference type="Proteomes" id="UP000004473"/>
    </source>
</evidence>
<name>I2NII7_NEISI</name>
<accession>I2NII7</accession>
<gene>
    <name evidence="1" type="ORF">HMPREF1051_1768</name>
</gene>
<sequence>MTELLKLKLGVNVTQKGRLKTFSRLNLCFQTTFVDGGCMI</sequence>
<dbReference type="Proteomes" id="UP000004473">
    <property type="component" value="Unassembled WGS sequence"/>
</dbReference>
<proteinExistence type="predicted"/>
<dbReference type="PATRIC" id="fig|1095748.3.peg.2115"/>
<dbReference type="EMBL" id="AJMT01000173">
    <property type="protein sequence ID" value="EIG25648.1"/>
    <property type="molecule type" value="Genomic_DNA"/>
</dbReference>
<organism evidence="1 2">
    <name type="scientific">Neisseria sicca VK64</name>
    <dbReference type="NCBI Taxonomy" id="1095748"/>
    <lineage>
        <taxon>Bacteria</taxon>
        <taxon>Pseudomonadati</taxon>
        <taxon>Pseudomonadota</taxon>
        <taxon>Betaproteobacteria</taxon>
        <taxon>Neisseriales</taxon>
        <taxon>Neisseriaceae</taxon>
        <taxon>Neisseria</taxon>
    </lineage>
</organism>
<dbReference type="AlphaFoldDB" id="I2NII7"/>
<evidence type="ECO:0000313" key="1">
    <source>
        <dbReference type="EMBL" id="EIG25648.1"/>
    </source>
</evidence>